<dbReference type="SUPFAM" id="SSF55874">
    <property type="entry name" value="ATPase domain of HSP90 chaperone/DNA topoisomerase II/histidine kinase"/>
    <property type="match status" value="1"/>
</dbReference>
<dbReference type="PATRIC" id="fig|1191523.3.peg.1584"/>
<evidence type="ECO:0000256" key="7">
    <source>
        <dbReference type="ARBA" id="ARBA00022840"/>
    </source>
</evidence>
<dbReference type="Gene3D" id="1.10.287.130">
    <property type="match status" value="1"/>
</dbReference>
<sequence length="504" mass="57212">MKKLLIEFLKKHFKEIASNWAAKLKQLFKDKLSDSQIETFTESSLLTFIDVLEEGDYKIADLYLIEIYTLCSNLNMSLIDVSQLFSQGRYAILNIIETELTGYNDPIILLGFIDEIIEQLYARYSMLHQEAKMNELKHDRDRLASKLELSQQYLKNILHTSDSAIMMVDENETFIAWNKGAERIFGYTEEEIIGKPSSFLLPEGEKYQNELKEIQEEVKEGATKILETERRTKDGRILSVKLSVSKLPGSNGGYAGRSIIIKDFTEFKKLQAQIDQSEKLAVIGQLAAGVAHEIGNPLASISSLVQILQRKSNDPFFTEQLSNIKENIDRISKIVRELVDFSRPPSYEKSMSDITDIIKTALGIVKYDKRVKKVKFETDLKESLPRINIATDQILQVFVNILINALDAIEGNGRITVKSDYDREFIYVSFSDDGCGMDENTVKQIFDPFFTTKEVGKGTGLGLSVSYGIIKQYNGEITVESKLNEGSTFTVKIPIKENTKSNMR</sequence>
<dbReference type="InterPro" id="IPR035965">
    <property type="entry name" value="PAS-like_dom_sf"/>
</dbReference>
<evidence type="ECO:0000256" key="9">
    <source>
        <dbReference type="SAM" id="Coils"/>
    </source>
</evidence>
<dbReference type="GO" id="GO:0000155">
    <property type="term" value="F:phosphorelay sensor kinase activity"/>
    <property type="evidence" value="ECO:0007669"/>
    <property type="project" value="InterPro"/>
</dbReference>
<accession>I6Z6E2</accession>
<evidence type="ECO:0000256" key="8">
    <source>
        <dbReference type="ARBA" id="ARBA00023012"/>
    </source>
</evidence>
<feature type="domain" description="Histidine kinase" evidence="10">
    <location>
        <begin position="289"/>
        <end position="497"/>
    </location>
</feature>
<dbReference type="InterPro" id="IPR000014">
    <property type="entry name" value="PAS"/>
</dbReference>
<dbReference type="SMART" id="SM00387">
    <property type="entry name" value="HATPase_c"/>
    <property type="match status" value="1"/>
</dbReference>
<proteinExistence type="predicted"/>
<dbReference type="PANTHER" id="PTHR43065:SF46">
    <property type="entry name" value="C4-DICARBOXYLATE TRANSPORT SENSOR PROTEIN DCTB"/>
    <property type="match status" value="1"/>
</dbReference>
<dbReference type="PROSITE" id="PS50109">
    <property type="entry name" value="HIS_KIN"/>
    <property type="match status" value="1"/>
</dbReference>
<dbReference type="InterPro" id="IPR003661">
    <property type="entry name" value="HisK_dim/P_dom"/>
</dbReference>
<keyword evidence="8" id="KW-0902">Two-component regulatory system</keyword>
<keyword evidence="3" id="KW-0597">Phosphoprotein</keyword>
<dbReference type="CDD" id="cd00130">
    <property type="entry name" value="PAS"/>
    <property type="match status" value="1"/>
</dbReference>
<keyword evidence="4" id="KW-0808">Transferase</keyword>
<keyword evidence="9" id="KW-0175">Coiled coil</keyword>
<dbReference type="SUPFAM" id="SSF47384">
    <property type="entry name" value="Homodimeric domain of signal transducing histidine kinase"/>
    <property type="match status" value="1"/>
</dbReference>
<name>I6Z6E2_MELRP</name>
<dbReference type="InterPro" id="IPR003594">
    <property type="entry name" value="HATPase_dom"/>
</dbReference>
<evidence type="ECO:0000256" key="6">
    <source>
        <dbReference type="ARBA" id="ARBA00022777"/>
    </source>
</evidence>
<dbReference type="InterPro" id="IPR000700">
    <property type="entry name" value="PAS-assoc_C"/>
</dbReference>
<dbReference type="PANTHER" id="PTHR43065">
    <property type="entry name" value="SENSOR HISTIDINE KINASE"/>
    <property type="match status" value="1"/>
</dbReference>
<dbReference type="SMART" id="SM00091">
    <property type="entry name" value="PAS"/>
    <property type="match status" value="1"/>
</dbReference>
<organism evidence="13 14">
    <name type="scientific">Melioribacter roseus (strain DSM 23840 / JCM 17771 / VKM B-2668 / P3M-2)</name>
    <dbReference type="NCBI Taxonomy" id="1191523"/>
    <lineage>
        <taxon>Bacteria</taxon>
        <taxon>Pseudomonadati</taxon>
        <taxon>Ignavibacteriota</taxon>
        <taxon>Ignavibacteria</taxon>
        <taxon>Ignavibacteriales</taxon>
        <taxon>Melioribacteraceae</taxon>
        <taxon>Melioribacter</taxon>
    </lineage>
</organism>
<keyword evidence="5" id="KW-0547">Nucleotide-binding</keyword>
<dbReference type="Pfam" id="PF00512">
    <property type="entry name" value="HisKA"/>
    <property type="match status" value="1"/>
</dbReference>
<dbReference type="AlphaFoldDB" id="I6Z6E2"/>
<dbReference type="PROSITE" id="PS50113">
    <property type="entry name" value="PAC"/>
    <property type="match status" value="1"/>
</dbReference>
<dbReference type="InterPro" id="IPR005467">
    <property type="entry name" value="His_kinase_dom"/>
</dbReference>
<feature type="domain" description="PAC" evidence="12">
    <location>
        <begin position="224"/>
        <end position="276"/>
    </location>
</feature>
<comment type="catalytic activity">
    <reaction evidence="1">
        <text>ATP + protein L-histidine = ADP + protein N-phospho-L-histidine.</text>
        <dbReference type="EC" id="2.7.13.3"/>
    </reaction>
</comment>
<dbReference type="KEGG" id="mro:MROS_1493"/>
<dbReference type="GO" id="GO:0005524">
    <property type="term" value="F:ATP binding"/>
    <property type="evidence" value="ECO:0007669"/>
    <property type="project" value="UniProtKB-KW"/>
</dbReference>
<dbReference type="STRING" id="1191523.MROS_1493"/>
<evidence type="ECO:0000259" key="12">
    <source>
        <dbReference type="PROSITE" id="PS50113"/>
    </source>
</evidence>
<evidence type="ECO:0000313" key="13">
    <source>
        <dbReference type="EMBL" id="AFN74730.1"/>
    </source>
</evidence>
<evidence type="ECO:0000256" key="4">
    <source>
        <dbReference type="ARBA" id="ARBA00022679"/>
    </source>
</evidence>
<dbReference type="Gene3D" id="3.30.565.10">
    <property type="entry name" value="Histidine kinase-like ATPase, C-terminal domain"/>
    <property type="match status" value="1"/>
</dbReference>
<keyword evidence="7" id="KW-0067">ATP-binding</keyword>
<evidence type="ECO:0000259" key="11">
    <source>
        <dbReference type="PROSITE" id="PS50112"/>
    </source>
</evidence>
<dbReference type="Pfam" id="PF02518">
    <property type="entry name" value="HATPase_c"/>
    <property type="match status" value="1"/>
</dbReference>
<dbReference type="HOGENOM" id="CLU_000445_114_39_10"/>
<dbReference type="SMART" id="SM00388">
    <property type="entry name" value="HisKA"/>
    <property type="match status" value="1"/>
</dbReference>
<evidence type="ECO:0000256" key="5">
    <source>
        <dbReference type="ARBA" id="ARBA00022741"/>
    </source>
</evidence>
<dbReference type="InterPro" id="IPR004358">
    <property type="entry name" value="Sig_transdc_His_kin-like_C"/>
</dbReference>
<keyword evidence="14" id="KW-1185">Reference proteome</keyword>
<evidence type="ECO:0000256" key="1">
    <source>
        <dbReference type="ARBA" id="ARBA00000085"/>
    </source>
</evidence>
<evidence type="ECO:0000313" key="14">
    <source>
        <dbReference type="Proteomes" id="UP000009011"/>
    </source>
</evidence>
<feature type="coiled-coil region" evidence="9">
    <location>
        <begin position="204"/>
        <end position="231"/>
    </location>
</feature>
<dbReference type="Gene3D" id="3.30.450.20">
    <property type="entry name" value="PAS domain"/>
    <property type="match status" value="1"/>
</dbReference>
<dbReference type="PROSITE" id="PS50112">
    <property type="entry name" value="PAS"/>
    <property type="match status" value="1"/>
</dbReference>
<dbReference type="CDD" id="cd00082">
    <property type="entry name" value="HisKA"/>
    <property type="match status" value="1"/>
</dbReference>
<dbReference type="InterPro" id="IPR036097">
    <property type="entry name" value="HisK_dim/P_sf"/>
</dbReference>
<keyword evidence="6 13" id="KW-0418">Kinase</keyword>
<evidence type="ECO:0000256" key="2">
    <source>
        <dbReference type="ARBA" id="ARBA00012438"/>
    </source>
</evidence>
<dbReference type="NCBIfam" id="TIGR00229">
    <property type="entry name" value="sensory_box"/>
    <property type="match status" value="1"/>
</dbReference>
<dbReference type="RefSeq" id="WP_014856164.1">
    <property type="nucleotide sequence ID" value="NC_018178.1"/>
</dbReference>
<dbReference type="InterPro" id="IPR036890">
    <property type="entry name" value="HATPase_C_sf"/>
</dbReference>
<reference evidence="13 14" key="1">
    <citation type="journal article" date="2013" name="PLoS ONE">
        <title>Genomic analysis of Melioribacter roseus, facultatively anaerobic organotrophic bacterium representing a novel deep lineage within Bacteriodetes/Chlorobi group.</title>
        <authorList>
            <person name="Kadnikov V.V."/>
            <person name="Mardanov A.V."/>
            <person name="Podosokorskaya O.A."/>
            <person name="Gavrilov S.N."/>
            <person name="Kublanov I.V."/>
            <person name="Beletsky A.V."/>
            <person name="Bonch-Osmolovskaya E.A."/>
            <person name="Ravin N.V."/>
        </authorList>
    </citation>
    <scope>NUCLEOTIDE SEQUENCE [LARGE SCALE GENOMIC DNA]</scope>
    <source>
        <strain evidence="14">JCM 17771 / P3M-2</strain>
    </source>
</reference>
<dbReference type="EMBL" id="CP003557">
    <property type="protein sequence ID" value="AFN74730.1"/>
    <property type="molecule type" value="Genomic_DNA"/>
</dbReference>
<dbReference type="OrthoDB" id="9806995at2"/>
<dbReference type="Proteomes" id="UP000009011">
    <property type="component" value="Chromosome"/>
</dbReference>
<dbReference type="PRINTS" id="PR00344">
    <property type="entry name" value="BCTRLSENSOR"/>
</dbReference>
<dbReference type="SUPFAM" id="SSF55785">
    <property type="entry name" value="PYP-like sensor domain (PAS domain)"/>
    <property type="match status" value="1"/>
</dbReference>
<dbReference type="Pfam" id="PF13426">
    <property type="entry name" value="PAS_9"/>
    <property type="match status" value="1"/>
</dbReference>
<protein>
    <recommendedName>
        <fullName evidence="2">histidine kinase</fullName>
        <ecNumber evidence="2">2.7.13.3</ecNumber>
    </recommendedName>
</protein>
<evidence type="ECO:0000259" key="10">
    <source>
        <dbReference type="PROSITE" id="PS50109"/>
    </source>
</evidence>
<dbReference type="eggNOG" id="COG4191">
    <property type="taxonomic scope" value="Bacteria"/>
</dbReference>
<gene>
    <name evidence="13" type="ordered locus">MROS_1493</name>
</gene>
<feature type="domain" description="PAS" evidence="11">
    <location>
        <begin position="150"/>
        <end position="221"/>
    </location>
</feature>
<dbReference type="EC" id="2.7.13.3" evidence="2"/>
<evidence type="ECO:0000256" key="3">
    <source>
        <dbReference type="ARBA" id="ARBA00022553"/>
    </source>
</evidence>